<gene>
    <name evidence="4" type="ORF">Strain138_000916</name>
    <name evidence="5" type="ORF">Strain318_000916</name>
</gene>
<keyword evidence="1" id="KW-0732">Signal</keyword>
<feature type="domain" description="NlpE C-terminal OB" evidence="3">
    <location>
        <begin position="159"/>
        <end position="249"/>
    </location>
</feature>
<dbReference type="Pfam" id="PF17185">
    <property type="entry name" value="NlpE_C"/>
    <property type="match status" value="1"/>
</dbReference>
<dbReference type="EMBL" id="CP130612">
    <property type="protein sequence ID" value="WKW11659.1"/>
    <property type="molecule type" value="Genomic_DNA"/>
</dbReference>
<accession>A0AA49JZ73</accession>
<dbReference type="Gene3D" id="2.40.128.270">
    <property type="match status" value="1"/>
</dbReference>
<feature type="signal peptide" evidence="1">
    <location>
        <begin position="1"/>
        <end position="26"/>
    </location>
</feature>
<dbReference type="RefSeq" id="WP_367887357.1">
    <property type="nucleotide sequence ID" value="NZ_CP130612.1"/>
</dbReference>
<dbReference type="Pfam" id="PF03724">
    <property type="entry name" value="META"/>
    <property type="match status" value="1"/>
</dbReference>
<evidence type="ECO:0000313" key="5">
    <source>
        <dbReference type="EMBL" id="WKW14569.1"/>
    </source>
</evidence>
<dbReference type="PROSITE" id="PS51257">
    <property type="entry name" value="PROKAR_LIPOPROTEIN"/>
    <property type="match status" value="1"/>
</dbReference>
<dbReference type="Pfam" id="PF04170">
    <property type="entry name" value="NlpE"/>
    <property type="match status" value="1"/>
</dbReference>
<feature type="chain" id="PRO_5041335451" evidence="1">
    <location>
        <begin position="27"/>
        <end position="368"/>
    </location>
</feature>
<evidence type="ECO:0000313" key="6">
    <source>
        <dbReference type="Proteomes" id="UP001229955"/>
    </source>
</evidence>
<dbReference type="KEGG" id="pspc:Strain318_000916"/>
<dbReference type="EMBL" id="CP130613">
    <property type="protein sequence ID" value="WKW14569.1"/>
    <property type="molecule type" value="Genomic_DNA"/>
</dbReference>
<dbReference type="InterPro" id="IPR005184">
    <property type="entry name" value="DUF306_Meta_HslJ"/>
</dbReference>
<feature type="domain" description="DUF306" evidence="2">
    <location>
        <begin position="260"/>
        <end position="358"/>
    </location>
</feature>
<dbReference type="InterPro" id="IPR033450">
    <property type="entry name" value="NlpE_C"/>
</dbReference>
<dbReference type="InterPro" id="IPR007298">
    <property type="entry name" value="Cu-R_lipoprotein_NlpE"/>
</dbReference>
<dbReference type="InterPro" id="IPR038139">
    <property type="entry name" value="NlpE_C_sf"/>
</dbReference>
<protein>
    <submittedName>
        <fullName evidence="4">Copper resistance protein NlpE N-terminal domain-containing protein</fullName>
    </submittedName>
</protein>
<evidence type="ECO:0000259" key="3">
    <source>
        <dbReference type="Pfam" id="PF17185"/>
    </source>
</evidence>
<dbReference type="InterPro" id="IPR038670">
    <property type="entry name" value="HslJ-like_sf"/>
</dbReference>
<dbReference type="PANTHER" id="PTHR35535">
    <property type="entry name" value="HEAT SHOCK PROTEIN HSLJ"/>
    <property type="match status" value="1"/>
</dbReference>
<dbReference type="Proteomes" id="UP001229955">
    <property type="component" value="Chromosome"/>
</dbReference>
<dbReference type="Gene3D" id="2.40.128.640">
    <property type="match status" value="1"/>
</dbReference>
<evidence type="ECO:0000256" key="1">
    <source>
        <dbReference type="SAM" id="SignalP"/>
    </source>
</evidence>
<dbReference type="PANTHER" id="PTHR35535:SF2">
    <property type="entry name" value="DUF306 DOMAIN-CONTAINING PROTEIN"/>
    <property type="match status" value="1"/>
</dbReference>
<dbReference type="AlphaFoldDB" id="A0AA49JTI6"/>
<reference evidence="4" key="1">
    <citation type="submission" date="2023-07" db="EMBL/GenBank/DDBJ databases">
        <authorList>
            <person name="Haufschild T."/>
            <person name="Kallscheuer N."/>
            <person name="Hammer J."/>
            <person name="Kohn T."/>
            <person name="Kabuu M."/>
            <person name="Jogler M."/>
            <person name="Wohfarth N."/>
            <person name="Heuer A."/>
            <person name="Rohde M."/>
            <person name="van Teeseling M.C.F."/>
            <person name="Jogler C."/>
        </authorList>
    </citation>
    <scope>NUCLEOTIDE SEQUENCE</scope>
    <source>
        <strain evidence="4">Strain 138</strain>
        <strain evidence="5">Strain 318</strain>
    </source>
</reference>
<name>A0AA49JTI6_9BACT</name>
<organism evidence="4">
    <name type="scientific">Pseudogemmatithrix spongiicola</name>
    <dbReference type="NCBI Taxonomy" id="3062599"/>
    <lineage>
        <taxon>Bacteria</taxon>
        <taxon>Pseudomonadati</taxon>
        <taxon>Gemmatimonadota</taxon>
        <taxon>Gemmatimonadia</taxon>
        <taxon>Gemmatimonadales</taxon>
        <taxon>Gemmatimonadaceae</taxon>
        <taxon>Pseudogemmatithrix</taxon>
    </lineage>
</organism>
<accession>A0AA49JTI6</accession>
<proteinExistence type="predicted"/>
<sequence>MRTSRLFSSRLALGFLVLLTSVACGADVSSAELPGERVRRLEAGDSLPSLTRPAGFAGTLPCADCAGIETWLVLHPDGSYRLRERYLEGNATASVRVGRWSLSRDSVPVVALYGTDSVPRRFAMTGALTLRTLARDGSPIESEQPLELVRVSMPSDLQAPARIRGEFRYMADAATLVSCEGGIQFPVAGDSAFIRLQRAHREQNLGTGAAILVDAVGRLQVRAGAEEGTQVETFVVDSFAVVNRREACEATTVTAYIAIGDWQLGALDGVRIGDLAREQQPTLRFVLSEPTMFGHAGCNRWTGRAVLRGLTLAPQPAALTMKMCADSTVMAREKRYAEVMGGGGWWRLEGGELVLSRGGLELARFWRR</sequence>
<evidence type="ECO:0000259" key="2">
    <source>
        <dbReference type="Pfam" id="PF03724"/>
    </source>
</evidence>
<keyword evidence="6" id="KW-1185">Reference proteome</keyword>
<dbReference type="InterPro" id="IPR053147">
    <property type="entry name" value="Hsp_HslJ-like"/>
</dbReference>
<dbReference type="Gene3D" id="2.40.50.540">
    <property type="match status" value="1"/>
</dbReference>
<evidence type="ECO:0000313" key="4">
    <source>
        <dbReference type="EMBL" id="WKW11659.1"/>
    </source>
</evidence>